<dbReference type="AlphaFoldDB" id="A0A521BNJ5"/>
<sequence>MSEEQKTPYEGQQKRDIEPANVPSPDNKSGEGAKILGFNLAFFALYTIGGNIAGDEGLLAAVFFAGFHFVVCVIAAIASRKWVWLLAGLIILVIGLGTCFAGV</sequence>
<evidence type="ECO:0000256" key="1">
    <source>
        <dbReference type="SAM" id="MobiDB-lite"/>
    </source>
</evidence>
<feature type="transmembrane region" description="Helical" evidence="2">
    <location>
        <begin position="58"/>
        <end position="77"/>
    </location>
</feature>
<keyword evidence="2" id="KW-1133">Transmembrane helix</keyword>
<organism evidence="3 4">
    <name type="scientific">Pedobacter westerhofensis</name>
    <dbReference type="NCBI Taxonomy" id="425512"/>
    <lineage>
        <taxon>Bacteria</taxon>
        <taxon>Pseudomonadati</taxon>
        <taxon>Bacteroidota</taxon>
        <taxon>Sphingobacteriia</taxon>
        <taxon>Sphingobacteriales</taxon>
        <taxon>Sphingobacteriaceae</taxon>
        <taxon>Pedobacter</taxon>
    </lineage>
</organism>
<evidence type="ECO:0000256" key="2">
    <source>
        <dbReference type="SAM" id="Phobius"/>
    </source>
</evidence>
<keyword evidence="2" id="KW-0812">Transmembrane</keyword>
<dbReference type="Proteomes" id="UP000320300">
    <property type="component" value="Unassembled WGS sequence"/>
</dbReference>
<keyword evidence="4" id="KW-1185">Reference proteome</keyword>
<evidence type="ECO:0000313" key="4">
    <source>
        <dbReference type="Proteomes" id="UP000320300"/>
    </source>
</evidence>
<protein>
    <submittedName>
        <fullName evidence="3">Uncharacterized protein</fullName>
    </submittedName>
</protein>
<feature type="region of interest" description="Disordered" evidence="1">
    <location>
        <begin position="1"/>
        <end position="28"/>
    </location>
</feature>
<feature type="transmembrane region" description="Helical" evidence="2">
    <location>
        <begin position="35"/>
        <end position="53"/>
    </location>
</feature>
<proteinExistence type="predicted"/>
<accession>A0A521BNJ5</accession>
<feature type="transmembrane region" description="Helical" evidence="2">
    <location>
        <begin position="83"/>
        <end position="102"/>
    </location>
</feature>
<feature type="compositionally biased region" description="Basic and acidic residues" evidence="1">
    <location>
        <begin position="1"/>
        <end position="18"/>
    </location>
</feature>
<reference evidence="3 4" key="1">
    <citation type="submission" date="2017-05" db="EMBL/GenBank/DDBJ databases">
        <authorList>
            <person name="Varghese N."/>
            <person name="Submissions S."/>
        </authorList>
    </citation>
    <scope>NUCLEOTIDE SEQUENCE [LARGE SCALE GENOMIC DNA]</scope>
    <source>
        <strain evidence="3 4">DSM 19036</strain>
    </source>
</reference>
<name>A0A521BNJ5_9SPHI</name>
<dbReference type="EMBL" id="FXTN01000002">
    <property type="protein sequence ID" value="SMO48686.1"/>
    <property type="molecule type" value="Genomic_DNA"/>
</dbReference>
<evidence type="ECO:0000313" key="3">
    <source>
        <dbReference type="EMBL" id="SMO48686.1"/>
    </source>
</evidence>
<gene>
    <name evidence="3" type="ORF">SAMN06265348_102447</name>
</gene>
<keyword evidence="2" id="KW-0472">Membrane</keyword>